<evidence type="ECO:0000313" key="2">
    <source>
        <dbReference type="EMBL" id="KAH8988044.1"/>
    </source>
</evidence>
<dbReference type="InterPro" id="IPR013087">
    <property type="entry name" value="Znf_C2H2_type"/>
</dbReference>
<dbReference type="SMART" id="SM00355">
    <property type="entry name" value="ZnF_C2H2"/>
    <property type="match status" value="2"/>
</dbReference>
<dbReference type="Proteomes" id="UP001201163">
    <property type="component" value="Unassembled WGS sequence"/>
</dbReference>
<name>A0AAD4LDR4_9AGAM</name>
<proteinExistence type="predicted"/>
<sequence length="269" mass="30898">MSNSCPVHSYLFQHTPGENYFANFLCQCSVSHQLVEQWANTNDLVYIQLQPNLPPPSYSIQSTITLPITATRTRWQCHICLESFHRRQERDRHELTHVPYFIHCPLPHCAWRGNRADVFKKHWQQEDHCSYHEYYGRTPERGHIETFDPWVILKQIINGAISLREGEDQAIVSVQVKAYELQKPRHTSQFGLALPRPSAVTFAISLHTYTHSVSLPLVARFSVHSPVTHHVATGADADRLNNRSSAAHSKAARPWLGLVLFFIPSTRHP</sequence>
<keyword evidence="3" id="KW-1185">Reference proteome</keyword>
<gene>
    <name evidence="2" type="ORF">EDB92DRAFT_1817681</name>
</gene>
<accession>A0AAD4LDR4</accession>
<dbReference type="EMBL" id="JAKELL010000044">
    <property type="protein sequence ID" value="KAH8988044.1"/>
    <property type="molecule type" value="Genomic_DNA"/>
</dbReference>
<comment type="caution">
    <text evidence="2">The sequence shown here is derived from an EMBL/GenBank/DDBJ whole genome shotgun (WGS) entry which is preliminary data.</text>
</comment>
<dbReference type="PROSITE" id="PS00028">
    <property type="entry name" value="ZINC_FINGER_C2H2_1"/>
    <property type="match status" value="1"/>
</dbReference>
<evidence type="ECO:0000313" key="3">
    <source>
        <dbReference type="Proteomes" id="UP001201163"/>
    </source>
</evidence>
<organism evidence="2 3">
    <name type="scientific">Lactarius akahatsu</name>
    <dbReference type="NCBI Taxonomy" id="416441"/>
    <lineage>
        <taxon>Eukaryota</taxon>
        <taxon>Fungi</taxon>
        <taxon>Dikarya</taxon>
        <taxon>Basidiomycota</taxon>
        <taxon>Agaricomycotina</taxon>
        <taxon>Agaricomycetes</taxon>
        <taxon>Russulales</taxon>
        <taxon>Russulaceae</taxon>
        <taxon>Lactarius</taxon>
    </lineage>
</organism>
<protein>
    <recommendedName>
        <fullName evidence="1">C2H2-type domain-containing protein</fullName>
    </recommendedName>
</protein>
<feature type="domain" description="C2H2-type" evidence="1">
    <location>
        <begin position="77"/>
        <end position="97"/>
    </location>
</feature>
<reference evidence="2" key="1">
    <citation type="submission" date="2022-01" db="EMBL/GenBank/DDBJ databases">
        <title>Comparative genomics reveals a dynamic genome evolution in the ectomycorrhizal milk-cap (Lactarius) mushrooms.</title>
        <authorList>
            <consortium name="DOE Joint Genome Institute"/>
            <person name="Lebreton A."/>
            <person name="Tang N."/>
            <person name="Kuo A."/>
            <person name="LaButti K."/>
            <person name="Drula E."/>
            <person name="Barry K."/>
            <person name="Clum A."/>
            <person name="Lipzen A."/>
            <person name="Mousain D."/>
            <person name="Ng V."/>
            <person name="Wang R."/>
            <person name="Wang X."/>
            <person name="Dai Y."/>
            <person name="Henrissat B."/>
            <person name="Grigoriev I.V."/>
            <person name="Guerin-Laguette A."/>
            <person name="Yu F."/>
            <person name="Martin F.M."/>
        </authorList>
    </citation>
    <scope>NUCLEOTIDE SEQUENCE</scope>
    <source>
        <strain evidence="2">QP</strain>
    </source>
</reference>
<evidence type="ECO:0000259" key="1">
    <source>
        <dbReference type="PROSITE" id="PS00028"/>
    </source>
</evidence>
<dbReference type="AlphaFoldDB" id="A0AAD4LDR4"/>